<keyword evidence="2" id="KW-0732">Signal</keyword>
<proteinExistence type="predicted"/>
<organism evidence="3 4">
    <name type="scientific">Amniculicola lignicola CBS 123094</name>
    <dbReference type="NCBI Taxonomy" id="1392246"/>
    <lineage>
        <taxon>Eukaryota</taxon>
        <taxon>Fungi</taxon>
        <taxon>Dikarya</taxon>
        <taxon>Ascomycota</taxon>
        <taxon>Pezizomycotina</taxon>
        <taxon>Dothideomycetes</taxon>
        <taxon>Pleosporomycetidae</taxon>
        <taxon>Pleosporales</taxon>
        <taxon>Amniculicolaceae</taxon>
        <taxon>Amniculicola</taxon>
    </lineage>
</organism>
<evidence type="ECO:0000256" key="1">
    <source>
        <dbReference type="SAM" id="Phobius"/>
    </source>
</evidence>
<keyword evidence="1" id="KW-0812">Transmembrane</keyword>
<gene>
    <name evidence="3" type="ORF">P154DRAFT_189221</name>
</gene>
<sequence>MAIGACVRRSHILLTFMVNALASQITCRVFGLYFPISTHHELLGLYLSDIASFQACMSFSVCNSNSRLNQSEGI</sequence>
<evidence type="ECO:0000256" key="2">
    <source>
        <dbReference type="SAM" id="SignalP"/>
    </source>
</evidence>
<feature type="signal peptide" evidence="2">
    <location>
        <begin position="1"/>
        <end position="22"/>
    </location>
</feature>
<dbReference type="Proteomes" id="UP000799779">
    <property type="component" value="Unassembled WGS sequence"/>
</dbReference>
<keyword evidence="1" id="KW-1133">Transmembrane helix</keyword>
<feature type="transmembrane region" description="Helical" evidence="1">
    <location>
        <begin position="12"/>
        <end position="36"/>
    </location>
</feature>
<keyword evidence="1" id="KW-0472">Membrane</keyword>
<reference evidence="3" key="1">
    <citation type="journal article" date="2020" name="Stud. Mycol.">
        <title>101 Dothideomycetes genomes: a test case for predicting lifestyles and emergence of pathogens.</title>
        <authorList>
            <person name="Haridas S."/>
            <person name="Albert R."/>
            <person name="Binder M."/>
            <person name="Bloem J."/>
            <person name="Labutti K."/>
            <person name="Salamov A."/>
            <person name="Andreopoulos B."/>
            <person name="Baker S."/>
            <person name="Barry K."/>
            <person name="Bills G."/>
            <person name="Bluhm B."/>
            <person name="Cannon C."/>
            <person name="Castanera R."/>
            <person name="Culley D."/>
            <person name="Daum C."/>
            <person name="Ezra D."/>
            <person name="Gonzalez J."/>
            <person name="Henrissat B."/>
            <person name="Kuo A."/>
            <person name="Liang C."/>
            <person name="Lipzen A."/>
            <person name="Lutzoni F."/>
            <person name="Magnuson J."/>
            <person name="Mondo S."/>
            <person name="Nolan M."/>
            <person name="Ohm R."/>
            <person name="Pangilinan J."/>
            <person name="Park H.-J."/>
            <person name="Ramirez L."/>
            <person name="Alfaro M."/>
            <person name="Sun H."/>
            <person name="Tritt A."/>
            <person name="Yoshinaga Y."/>
            <person name="Zwiers L.-H."/>
            <person name="Turgeon B."/>
            <person name="Goodwin S."/>
            <person name="Spatafora J."/>
            <person name="Crous P."/>
            <person name="Grigoriev I."/>
        </authorList>
    </citation>
    <scope>NUCLEOTIDE SEQUENCE</scope>
    <source>
        <strain evidence="3">CBS 123094</strain>
    </source>
</reference>
<protein>
    <recommendedName>
        <fullName evidence="5">Secreted protein</fullName>
    </recommendedName>
</protein>
<keyword evidence="4" id="KW-1185">Reference proteome</keyword>
<name>A0A6A5WG23_9PLEO</name>
<feature type="chain" id="PRO_5025624198" description="Secreted protein" evidence="2">
    <location>
        <begin position="23"/>
        <end position="74"/>
    </location>
</feature>
<accession>A0A6A5WG23</accession>
<dbReference type="EMBL" id="ML977586">
    <property type="protein sequence ID" value="KAF2000850.1"/>
    <property type="molecule type" value="Genomic_DNA"/>
</dbReference>
<evidence type="ECO:0000313" key="3">
    <source>
        <dbReference type="EMBL" id="KAF2000850.1"/>
    </source>
</evidence>
<evidence type="ECO:0008006" key="5">
    <source>
        <dbReference type="Google" id="ProtNLM"/>
    </source>
</evidence>
<dbReference type="AlphaFoldDB" id="A0A6A5WG23"/>
<evidence type="ECO:0000313" key="4">
    <source>
        <dbReference type="Proteomes" id="UP000799779"/>
    </source>
</evidence>